<dbReference type="PANTHER" id="PTHR48069">
    <property type="entry name" value="DIHYDROFOLATE REDUCTASE"/>
    <property type="match status" value="1"/>
</dbReference>
<keyword evidence="4 7" id="KW-0554">One-carbon metabolism</keyword>
<evidence type="ECO:0000313" key="9">
    <source>
        <dbReference type="EMBL" id="OGH73777.1"/>
    </source>
</evidence>
<dbReference type="GO" id="GO:0004146">
    <property type="term" value="F:dihydrofolate reductase activity"/>
    <property type="evidence" value="ECO:0007669"/>
    <property type="project" value="UniProtKB-EC"/>
</dbReference>
<evidence type="ECO:0000313" key="10">
    <source>
        <dbReference type="Proteomes" id="UP000177457"/>
    </source>
</evidence>
<evidence type="ECO:0000256" key="4">
    <source>
        <dbReference type="ARBA" id="ARBA00022563"/>
    </source>
</evidence>
<dbReference type="SUPFAM" id="SSF53597">
    <property type="entry name" value="Dihydrofolate reductase-like"/>
    <property type="match status" value="1"/>
</dbReference>
<dbReference type="AlphaFoldDB" id="A0A1F6MQ59"/>
<dbReference type="GO" id="GO:0046655">
    <property type="term" value="P:folic acid metabolic process"/>
    <property type="evidence" value="ECO:0007669"/>
    <property type="project" value="TreeGrafter"/>
</dbReference>
<accession>A0A1F6MQ59</accession>
<dbReference type="PRINTS" id="PR00070">
    <property type="entry name" value="DHFR"/>
</dbReference>
<proteinExistence type="inferred from homology"/>
<dbReference type="GO" id="GO:0005829">
    <property type="term" value="C:cytosol"/>
    <property type="evidence" value="ECO:0007669"/>
    <property type="project" value="TreeGrafter"/>
</dbReference>
<dbReference type="EC" id="1.5.1.3" evidence="3 7"/>
<comment type="pathway">
    <text evidence="1 7">Cofactor biosynthesis; tetrahydrofolate biosynthesis; 5,6,7,8-tetrahydrofolate from 7,8-dihydrofolate: step 1/1.</text>
</comment>
<reference evidence="9 10" key="1">
    <citation type="journal article" date="2016" name="Nat. Commun.">
        <title>Thousands of microbial genomes shed light on interconnected biogeochemical processes in an aquifer system.</title>
        <authorList>
            <person name="Anantharaman K."/>
            <person name="Brown C.T."/>
            <person name="Hug L.A."/>
            <person name="Sharon I."/>
            <person name="Castelle C.J."/>
            <person name="Probst A.J."/>
            <person name="Thomas B.C."/>
            <person name="Singh A."/>
            <person name="Wilkins M.J."/>
            <person name="Karaoz U."/>
            <person name="Brodie E.L."/>
            <person name="Williams K.H."/>
            <person name="Hubbard S.S."/>
            <person name="Banfield J.F."/>
        </authorList>
    </citation>
    <scope>NUCLEOTIDE SEQUENCE [LARGE SCALE GENOMIC DNA]</scope>
</reference>
<dbReference type="InterPro" id="IPR001796">
    <property type="entry name" value="DHFR_dom"/>
</dbReference>
<dbReference type="UniPathway" id="UPA00077">
    <property type="reaction ID" value="UER00158"/>
</dbReference>
<protein>
    <recommendedName>
        <fullName evidence="3 7">Dihydrofolate reductase</fullName>
        <ecNumber evidence="3 7">1.5.1.3</ecNumber>
    </recommendedName>
</protein>
<dbReference type="PROSITE" id="PS51330">
    <property type="entry name" value="DHFR_2"/>
    <property type="match status" value="1"/>
</dbReference>
<dbReference type="CDD" id="cd00209">
    <property type="entry name" value="DHFR"/>
    <property type="match status" value="1"/>
</dbReference>
<dbReference type="InterPro" id="IPR012259">
    <property type="entry name" value="DHFR"/>
</dbReference>
<feature type="domain" description="DHFR" evidence="8">
    <location>
        <begin position="2"/>
        <end position="159"/>
    </location>
</feature>
<comment type="catalytic activity">
    <reaction evidence="7">
        <text>(6S)-5,6,7,8-tetrahydrofolate + NADP(+) = 7,8-dihydrofolate + NADPH + H(+)</text>
        <dbReference type="Rhea" id="RHEA:15009"/>
        <dbReference type="ChEBI" id="CHEBI:15378"/>
        <dbReference type="ChEBI" id="CHEBI:57451"/>
        <dbReference type="ChEBI" id="CHEBI:57453"/>
        <dbReference type="ChEBI" id="CHEBI:57783"/>
        <dbReference type="ChEBI" id="CHEBI:58349"/>
        <dbReference type="EC" id="1.5.1.3"/>
    </reaction>
</comment>
<dbReference type="STRING" id="1798683.A3C90_03755"/>
<comment type="similarity">
    <text evidence="2 7">Belongs to the dihydrofolate reductase family.</text>
</comment>
<evidence type="ECO:0000256" key="2">
    <source>
        <dbReference type="ARBA" id="ARBA00009539"/>
    </source>
</evidence>
<evidence type="ECO:0000256" key="6">
    <source>
        <dbReference type="ARBA" id="ARBA00023002"/>
    </source>
</evidence>
<dbReference type="GO" id="GO:0046654">
    <property type="term" value="P:tetrahydrofolate biosynthetic process"/>
    <property type="evidence" value="ECO:0007669"/>
    <property type="project" value="UniProtKB-UniPathway"/>
</dbReference>
<evidence type="ECO:0000256" key="7">
    <source>
        <dbReference type="PIRNR" id="PIRNR000194"/>
    </source>
</evidence>
<organism evidence="9 10">
    <name type="scientific">Candidatus Magasanikbacteria bacterium RIFCSPHIGHO2_02_FULL_51_14</name>
    <dbReference type="NCBI Taxonomy" id="1798683"/>
    <lineage>
        <taxon>Bacteria</taxon>
        <taxon>Candidatus Magasanikiibacteriota</taxon>
    </lineage>
</organism>
<keyword evidence="6 7" id="KW-0560">Oxidoreductase</keyword>
<evidence type="ECO:0000256" key="3">
    <source>
        <dbReference type="ARBA" id="ARBA00012856"/>
    </source>
</evidence>
<name>A0A1F6MQ59_9BACT</name>
<dbReference type="Proteomes" id="UP000177457">
    <property type="component" value="Unassembled WGS sequence"/>
</dbReference>
<dbReference type="Gene3D" id="3.40.430.10">
    <property type="entry name" value="Dihydrofolate Reductase, subunit A"/>
    <property type="match status" value="1"/>
</dbReference>
<dbReference type="GO" id="GO:0050661">
    <property type="term" value="F:NADP binding"/>
    <property type="evidence" value="ECO:0007669"/>
    <property type="project" value="InterPro"/>
</dbReference>
<dbReference type="InterPro" id="IPR024072">
    <property type="entry name" value="DHFR-like_dom_sf"/>
</dbReference>
<evidence type="ECO:0000256" key="1">
    <source>
        <dbReference type="ARBA" id="ARBA00004903"/>
    </source>
</evidence>
<dbReference type="Pfam" id="PF00186">
    <property type="entry name" value="DHFR_1"/>
    <property type="match status" value="1"/>
</dbReference>
<dbReference type="GO" id="GO:0046452">
    <property type="term" value="P:dihydrofolate metabolic process"/>
    <property type="evidence" value="ECO:0007669"/>
    <property type="project" value="TreeGrafter"/>
</dbReference>
<comment type="function">
    <text evidence="7">Key enzyme in folate metabolism. Catalyzes an essential reaction for de novo glycine and purine synthesis, and for DNA precursor synthesis.</text>
</comment>
<dbReference type="EMBL" id="MFQE01000017">
    <property type="protein sequence ID" value="OGH73777.1"/>
    <property type="molecule type" value="Genomic_DNA"/>
</dbReference>
<dbReference type="GO" id="GO:0006730">
    <property type="term" value="P:one-carbon metabolic process"/>
    <property type="evidence" value="ECO:0007669"/>
    <property type="project" value="UniProtKB-KW"/>
</dbReference>
<evidence type="ECO:0000256" key="5">
    <source>
        <dbReference type="ARBA" id="ARBA00022857"/>
    </source>
</evidence>
<dbReference type="PIRSF" id="PIRSF000194">
    <property type="entry name" value="DHFR"/>
    <property type="match status" value="1"/>
</dbReference>
<gene>
    <name evidence="9" type="ORF">A3C90_03755</name>
</gene>
<dbReference type="PANTHER" id="PTHR48069:SF3">
    <property type="entry name" value="DIHYDROFOLATE REDUCTASE"/>
    <property type="match status" value="1"/>
</dbReference>
<sequence>MSITLVAAISQNNCIGKKGELPWHIPEDMKRMRAITRGKVLIMGRKTWESIPENRRPLPDRTNVVITRDEKYPLPPEVERYSSIEEALKAHAGEEIVGFGGQKIFEAMLPIADTLEITHVHQTVEHCDAFFPKIHPEEWKEEWREDRGEFSFVRYERRR</sequence>
<evidence type="ECO:0000259" key="8">
    <source>
        <dbReference type="PROSITE" id="PS51330"/>
    </source>
</evidence>
<keyword evidence="5 7" id="KW-0521">NADP</keyword>
<comment type="caution">
    <text evidence="9">The sequence shown here is derived from an EMBL/GenBank/DDBJ whole genome shotgun (WGS) entry which is preliminary data.</text>
</comment>